<evidence type="ECO:0000256" key="5">
    <source>
        <dbReference type="SAM" id="Phobius"/>
    </source>
</evidence>
<evidence type="ECO:0000256" key="3">
    <source>
        <dbReference type="ARBA" id="ARBA00023157"/>
    </source>
</evidence>
<keyword evidence="1 4" id="KW-0245">EGF-like domain</keyword>
<name>A0A818BQM6_9BILA</name>
<reference evidence="7" key="1">
    <citation type="submission" date="2021-02" db="EMBL/GenBank/DDBJ databases">
        <authorList>
            <person name="Nowell W R."/>
        </authorList>
    </citation>
    <scope>NUCLEOTIDE SEQUENCE</scope>
</reference>
<dbReference type="SMART" id="SM00181">
    <property type="entry name" value="EGF"/>
    <property type="match status" value="2"/>
</dbReference>
<dbReference type="PROSITE" id="PS50026">
    <property type="entry name" value="EGF_3"/>
    <property type="match status" value="2"/>
</dbReference>
<feature type="transmembrane region" description="Helical" evidence="5">
    <location>
        <begin position="285"/>
        <end position="312"/>
    </location>
</feature>
<dbReference type="AlphaFoldDB" id="A0A818BQM6"/>
<dbReference type="Proteomes" id="UP000663848">
    <property type="component" value="Unassembled WGS sequence"/>
</dbReference>
<keyword evidence="5" id="KW-0812">Transmembrane</keyword>
<evidence type="ECO:0000256" key="1">
    <source>
        <dbReference type="ARBA" id="ARBA00022536"/>
    </source>
</evidence>
<evidence type="ECO:0000313" key="7">
    <source>
        <dbReference type="EMBL" id="CAF3418032.1"/>
    </source>
</evidence>
<keyword evidence="5" id="KW-1133">Transmembrane helix</keyword>
<evidence type="ECO:0000256" key="4">
    <source>
        <dbReference type="PROSITE-ProRule" id="PRU00076"/>
    </source>
</evidence>
<keyword evidence="3 4" id="KW-1015">Disulfide bond</keyword>
<evidence type="ECO:0000313" key="8">
    <source>
        <dbReference type="EMBL" id="CAF4711942.1"/>
    </source>
</evidence>
<feature type="disulfide bond" evidence="4">
    <location>
        <begin position="246"/>
        <end position="255"/>
    </location>
</feature>
<dbReference type="EMBL" id="CAJNYT010001542">
    <property type="protein sequence ID" value="CAF3418032.1"/>
    <property type="molecule type" value="Genomic_DNA"/>
</dbReference>
<gene>
    <name evidence="7" type="ORF">GRG538_LOCUS11528</name>
    <name evidence="8" type="ORF">QYT958_LOCUS18419</name>
</gene>
<dbReference type="Proteomes" id="UP000663872">
    <property type="component" value="Unassembled WGS sequence"/>
</dbReference>
<proteinExistence type="predicted"/>
<comment type="caution">
    <text evidence="4">Lacks conserved residue(s) required for the propagation of feature annotation.</text>
</comment>
<feature type="transmembrane region" description="Helical" evidence="5">
    <location>
        <begin position="324"/>
        <end position="346"/>
    </location>
</feature>
<dbReference type="Pfam" id="PF00008">
    <property type="entry name" value="EGF"/>
    <property type="match status" value="1"/>
</dbReference>
<dbReference type="Gene3D" id="2.10.25.10">
    <property type="entry name" value="Laminin"/>
    <property type="match status" value="1"/>
</dbReference>
<protein>
    <recommendedName>
        <fullName evidence="6">EGF-like domain-containing protein</fullName>
    </recommendedName>
</protein>
<dbReference type="SUPFAM" id="SSF57196">
    <property type="entry name" value="EGF/Laminin"/>
    <property type="match status" value="2"/>
</dbReference>
<dbReference type="PROSITE" id="PS01186">
    <property type="entry name" value="EGF_2"/>
    <property type="match status" value="1"/>
</dbReference>
<feature type="domain" description="EGF-like" evidence="6">
    <location>
        <begin position="8"/>
        <end position="48"/>
    </location>
</feature>
<evidence type="ECO:0000256" key="2">
    <source>
        <dbReference type="ARBA" id="ARBA00022737"/>
    </source>
</evidence>
<sequence length="350" mass="40857">MGNQCRVLFNPCIHIQCKNGGTCLPLDERELIKFVCSCPEGYYGIYCERTKSQVNIEFSSSLSSKHFQSELVSLFVYFLQLEWGLPGVLSIENRFLYKQMQLNELLDVYNNNNDYLSTFILVEIYFQNNISNYYIGAILKRNSRKINIKIDKINRCPYVDELILNETVRKFPLRRKLKYYHYACEVNSLIKCFYDESSLCFRDKYHQPYCLVFQHQSTQCSINYCKNNGRCIENIINGVWDFACVCNGCSYGSLCQLITSEYVLSFDVMLGQDIKTNISFMKQSFLIKFVLSFIIIMILLGTLSNILSLITFRQGKILEHSCRIYLFCLPLIGQIGLVILDSRYFYLLIT</sequence>
<feature type="disulfide bond" evidence="4">
    <location>
        <begin position="38"/>
        <end position="47"/>
    </location>
</feature>
<evidence type="ECO:0000259" key="6">
    <source>
        <dbReference type="PROSITE" id="PS50026"/>
    </source>
</evidence>
<dbReference type="InterPro" id="IPR000742">
    <property type="entry name" value="EGF"/>
</dbReference>
<dbReference type="PANTHER" id="PTHR24049">
    <property type="entry name" value="CRUMBS FAMILY MEMBER"/>
    <property type="match status" value="1"/>
</dbReference>
<accession>A0A818BQM6</accession>
<keyword evidence="5" id="KW-0472">Membrane</keyword>
<organism evidence="7 9">
    <name type="scientific">Rotaria socialis</name>
    <dbReference type="NCBI Taxonomy" id="392032"/>
    <lineage>
        <taxon>Eukaryota</taxon>
        <taxon>Metazoa</taxon>
        <taxon>Spiralia</taxon>
        <taxon>Gnathifera</taxon>
        <taxon>Rotifera</taxon>
        <taxon>Eurotatoria</taxon>
        <taxon>Bdelloidea</taxon>
        <taxon>Philodinida</taxon>
        <taxon>Philodinidae</taxon>
        <taxon>Rotaria</taxon>
    </lineage>
</organism>
<comment type="caution">
    <text evidence="7">The sequence shown here is derived from an EMBL/GenBank/DDBJ whole genome shotgun (WGS) entry which is preliminary data.</text>
</comment>
<dbReference type="PROSITE" id="PS00022">
    <property type="entry name" value="EGF_1"/>
    <property type="match status" value="2"/>
</dbReference>
<evidence type="ECO:0000313" key="9">
    <source>
        <dbReference type="Proteomes" id="UP000663872"/>
    </source>
</evidence>
<dbReference type="InterPro" id="IPR051022">
    <property type="entry name" value="Notch_Cell-Fate_Det"/>
</dbReference>
<dbReference type="CDD" id="cd00054">
    <property type="entry name" value="EGF_CA"/>
    <property type="match status" value="1"/>
</dbReference>
<dbReference type="EMBL" id="CAJOBR010002908">
    <property type="protein sequence ID" value="CAF4711942.1"/>
    <property type="molecule type" value="Genomic_DNA"/>
</dbReference>
<feature type="domain" description="EGF-like" evidence="6">
    <location>
        <begin position="216"/>
        <end position="256"/>
    </location>
</feature>
<keyword evidence="2" id="KW-0677">Repeat</keyword>